<evidence type="ECO:0000313" key="2">
    <source>
        <dbReference type="EMBL" id="TMS39649.1"/>
    </source>
</evidence>
<accession>A0A4U8V2S2</accession>
<keyword evidence="3" id="KW-1185">Reference proteome</keyword>
<sequence>MEDVFKSDDDDDSEDEDVQYEPFNPPPRRKRTRTMTVCPPTAPAPAPAMPERLEPVRFNFPKRNTEGPKPKRRANSTSSGDDSDGGHRNGIEASSSNAAGPSTSASK</sequence>
<feature type="compositionally biased region" description="Acidic residues" evidence="1">
    <location>
        <begin position="8"/>
        <end position="19"/>
    </location>
</feature>
<reference evidence="2 3" key="1">
    <citation type="journal article" date="2015" name="Genome Biol.">
        <title>Comparative genomics of Steinernema reveals deeply conserved gene regulatory networks.</title>
        <authorList>
            <person name="Dillman A.R."/>
            <person name="Macchietto M."/>
            <person name="Porter C.F."/>
            <person name="Rogers A."/>
            <person name="Williams B."/>
            <person name="Antoshechkin I."/>
            <person name="Lee M.M."/>
            <person name="Goodwin Z."/>
            <person name="Lu X."/>
            <person name="Lewis E.E."/>
            <person name="Goodrich-Blair H."/>
            <person name="Stock S.P."/>
            <person name="Adams B.J."/>
            <person name="Sternberg P.W."/>
            <person name="Mortazavi A."/>
        </authorList>
    </citation>
    <scope>NUCLEOTIDE SEQUENCE [LARGE SCALE GENOMIC DNA]</scope>
    <source>
        <strain evidence="2 3">ALL</strain>
    </source>
</reference>
<gene>
    <name evidence="2" type="ORF">L596_006140</name>
</gene>
<proteinExistence type="predicted"/>
<protein>
    <submittedName>
        <fullName evidence="2">Uncharacterized protein</fullName>
    </submittedName>
</protein>
<name>A0A4U8V2S2_STECR</name>
<evidence type="ECO:0000256" key="1">
    <source>
        <dbReference type="SAM" id="MobiDB-lite"/>
    </source>
</evidence>
<dbReference type="EMBL" id="CM016762">
    <property type="protein sequence ID" value="TMS39649.1"/>
    <property type="molecule type" value="Genomic_DNA"/>
</dbReference>
<reference evidence="2 3" key="2">
    <citation type="journal article" date="2019" name="G3 (Bethesda)">
        <title>Hybrid Assembly of the Genome of the Entomopathogenic Nematode Steinernema carpocapsae Identifies the X-Chromosome.</title>
        <authorList>
            <person name="Serra L."/>
            <person name="Macchietto M."/>
            <person name="Macias-Munoz A."/>
            <person name="McGill C.J."/>
            <person name="Rodriguez I.M."/>
            <person name="Rodriguez B."/>
            <person name="Murad R."/>
            <person name="Mortazavi A."/>
        </authorList>
    </citation>
    <scope>NUCLEOTIDE SEQUENCE [LARGE SCALE GENOMIC DNA]</scope>
    <source>
        <strain evidence="2 3">ALL</strain>
    </source>
</reference>
<evidence type="ECO:0000313" key="3">
    <source>
        <dbReference type="Proteomes" id="UP000298663"/>
    </source>
</evidence>
<dbReference type="Proteomes" id="UP000298663">
    <property type="component" value="Chromosome X"/>
</dbReference>
<feature type="region of interest" description="Disordered" evidence="1">
    <location>
        <begin position="1"/>
        <end position="107"/>
    </location>
</feature>
<feature type="compositionally biased region" description="Polar residues" evidence="1">
    <location>
        <begin position="92"/>
        <end position="107"/>
    </location>
</feature>
<organism evidence="2 3">
    <name type="scientific">Steinernema carpocapsae</name>
    <name type="common">Entomopathogenic nematode</name>
    <dbReference type="NCBI Taxonomy" id="34508"/>
    <lineage>
        <taxon>Eukaryota</taxon>
        <taxon>Metazoa</taxon>
        <taxon>Ecdysozoa</taxon>
        <taxon>Nematoda</taxon>
        <taxon>Chromadorea</taxon>
        <taxon>Rhabditida</taxon>
        <taxon>Tylenchina</taxon>
        <taxon>Panagrolaimomorpha</taxon>
        <taxon>Strongyloidoidea</taxon>
        <taxon>Steinernematidae</taxon>
        <taxon>Steinernema</taxon>
    </lineage>
</organism>
<dbReference type="AlphaFoldDB" id="A0A4U8V2S2"/>